<keyword evidence="6" id="KW-0745">Spermidine biosynthesis</keyword>
<dbReference type="GO" id="GO:0008295">
    <property type="term" value="P:spermidine biosynthetic process"/>
    <property type="evidence" value="ECO:0007669"/>
    <property type="project" value="UniProtKB-KW"/>
</dbReference>
<dbReference type="NCBIfam" id="TIGR01047">
    <property type="entry name" value="nspC"/>
    <property type="match status" value="1"/>
</dbReference>
<evidence type="ECO:0000256" key="7">
    <source>
        <dbReference type="ARBA" id="ARBA00023239"/>
    </source>
</evidence>
<dbReference type="OrthoDB" id="9804410at2"/>
<dbReference type="CDD" id="cd06829">
    <property type="entry name" value="PLPDE_III_CANSDC"/>
    <property type="match status" value="1"/>
</dbReference>
<evidence type="ECO:0000256" key="4">
    <source>
        <dbReference type="ARBA" id="ARBA00022793"/>
    </source>
</evidence>
<evidence type="ECO:0000313" key="14">
    <source>
        <dbReference type="Proteomes" id="UP000008633"/>
    </source>
</evidence>
<comment type="catalytic activity">
    <reaction evidence="9">
        <text>carboxyspermidine + H(+) = spermidine + CO2</text>
        <dbReference type="Rhea" id="RHEA:34095"/>
        <dbReference type="ChEBI" id="CHEBI:15378"/>
        <dbReference type="ChEBI" id="CHEBI:16526"/>
        <dbReference type="ChEBI" id="CHEBI:57834"/>
        <dbReference type="ChEBI" id="CHEBI:65072"/>
        <dbReference type="EC" id="4.1.1.96"/>
    </reaction>
</comment>
<evidence type="ECO:0000256" key="5">
    <source>
        <dbReference type="ARBA" id="ARBA00022898"/>
    </source>
</evidence>
<dbReference type="Proteomes" id="UP000008633">
    <property type="component" value="Chromosome"/>
</dbReference>
<comment type="cofactor">
    <cofactor evidence="1">
        <name>pyridoxal 5'-phosphate</name>
        <dbReference type="ChEBI" id="CHEBI:597326"/>
    </cofactor>
</comment>
<dbReference type="STRING" id="749222.Nitsa_0928"/>
<dbReference type="KEGG" id="nsa:Nitsa_0928"/>
<dbReference type="eggNOG" id="COG0019">
    <property type="taxonomic scope" value="Bacteria"/>
</dbReference>
<keyword evidence="14" id="KW-1185">Reference proteome</keyword>
<evidence type="ECO:0000256" key="10">
    <source>
        <dbReference type="ARBA" id="ARBA00047389"/>
    </source>
</evidence>
<evidence type="ECO:0000256" key="11">
    <source>
        <dbReference type="PIRSR" id="PIRSR038941-1"/>
    </source>
</evidence>
<evidence type="ECO:0000256" key="3">
    <source>
        <dbReference type="ARBA" id="ARBA00013633"/>
    </source>
</evidence>
<keyword evidence="4" id="KW-0210">Decarboxylase</keyword>
<dbReference type="PANTHER" id="PTHR43727">
    <property type="entry name" value="DIAMINOPIMELATE DECARBOXYLASE"/>
    <property type="match status" value="1"/>
</dbReference>
<reference evidence="13 14" key="1">
    <citation type="journal article" date="2011" name="Stand. Genomic Sci.">
        <title>Complete genome sequence of Nitratifractor salsuginis type strain (E9I37-1).</title>
        <authorList>
            <person name="Anderson I."/>
            <person name="Sikorski J."/>
            <person name="Zeytun A."/>
            <person name="Nolan M."/>
            <person name="Lapidus A."/>
            <person name="Lucas S."/>
            <person name="Hammon N."/>
            <person name="Deshpande S."/>
            <person name="Cheng J.F."/>
            <person name="Tapia R."/>
            <person name="Han C."/>
            <person name="Goodwin L."/>
            <person name="Pitluck S."/>
            <person name="Liolios K."/>
            <person name="Pagani I."/>
            <person name="Ivanova N."/>
            <person name="Huntemann M."/>
            <person name="Mavromatis K."/>
            <person name="Ovchinikova G."/>
            <person name="Pati A."/>
            <person name="Chen A."/>
            <person name="Palaniappan K."/>
            <person name="Land M."/>
            <person name="Hauser L."/>
            <person name="Brambilla E.M."/>
            <person name="Ngatchou-Djao O.D."/>
            <person name="Rohde M."/>
            <person name="Tindall B.J."/>
            <person name="Goker M."/>
            <person name="Detter J.C."/>
            <person name="Woyke T."/>
            <person name="Bristow J."/>
            <person name="Eisen J.A."/>
            <person name="Markowitz V."/>
            <person name="Hugenholtz P."/>
            <person name="Klenk H.P."/>
            <person name="Kyrpides N.C."/>
        </authorList>
    </citation>
    <scope>NUCLEOTIDE SEQUENCE [LARGE SCALE GENOMIC DNA]</scope>
    <source>
        <strain evidence="14">DSM 16511 / JCM 12458 / E9I37-1</strain>
    </source>
</reference>
<evidence type="ECO:0000256" key="8">
    <source>
        <dbReference type="ARBA" id="ARBA00025802"/>
    </source>
</evidence>
<evidence type="ECO:0000313" key="13">
    <source>
        <dbReference type="EMBL" id="ADV46187.1"/>
    </source>
</evidence>
<dbReference type="Pfam" id="PF00278">
    <property type="entry name" value="Orn_DAP_Arg_deC"/>
    <property type="match status" value="1"/>
</dbReference>
<dbReference type="HOGENOM" id="CLU_038560_0_0_7"/>
<protein>
    <recommendedName>
        <fullName evidence="3">Carboxynorspermidine/carboxyspermidine decarboxylase</fullName>
        <ecNumber evidence="2">4.1.1.96</ecNumber>
    </recommendedName>
</protein>
<feature type="domain" description="Orn/DAP/Arg decarboxylase 2 C-terminal" evidence="12">
    <location>
        <begin position="227"/>
        <end position="344"/>
    </location>
</feature>
<dbReference type="RefSeq" id="WP_013553881.1">
    <property type="nucleotide sequence ID" value="NC_014935.1"/>
</dbReference>
<evidence type="ECO:0000256" key="2">
    <source>
        <dbReference type="ARBA" id="ARBA00012259"/>
    </source>
</evidence>
<feature type="binding site" evidence="11">
    <location>
        <position position="253"/>
    </location>
    <ligand>
        <name>substrate</name>
    </ligand>
</feature>
<dbReference type="Gene3D" id="3.20.20.10">
    <property type="entry name" value="Alanine racemase"/>
    <property type="match status" value="1"/>
</dbReference>
<dbReference type="GO" id="GO:0008836">
    <property type="term" value="F:diaminopimelate decarboxylase activity"/>
    <property type="evidence" value="ECO:0007669"/>
    <property type="project" value="TreeGrafter"/>
</dbReference>
<dbReference type="GO" id="GO:0009089">
    <property type="term" value="P:lysine biosynthetic process via diaminopimelate"/>
    <property type="evidence" value="ECO:0007669"/>
    <property type="project" value="TreeGrafter"/>
</dbReference>
<dbReference type="InterPro" id="IPR022643">
    <property type="entry name" value="De-COase2_C"/>
</dbReference>
<dbReference type="InterPro" id="IPR029066">
    <property type="entry name" value="PLP-binding_barrel"/>
</dbReference>
<comment type="catalytic activity">
    <reaction evidence="10">
        <text>carboxynorspermidine + H(+) = norspermidine + CO2</text>
        <dbReference type="Rhea" id="RHEA:34099"/>
        <dbReference type="ChEBI" id="CHEBI:15378"/>
        <dbReference type="ChEBI" id="CHEBI:16526"/>
        <dbReference type="ChEBI" id="CHEBI:57920"/>
        <dbReference type="ChEBI" id="CHEBI:65070"/>
        <dbReference type="EC" id="4.1.1.96"/>
    </reaction>
</comment>
<dbReference type="FunFam" id="3.20.20.10:FF:000012">
    <property type="entry name" value="Carboxynorspermidine/carboxyspermidine decarboxylase"/>
    <property type="match status" value="1"/>
</dbReference>
<dbReference type="Gene3D" id="2.40.37.10">
    <property type="entry name" value="Lyase, Ornithine Decarboxylase, Chain A, domain 1"/>
    <property type="match status" value="1"/>
</dbReference>
<dbReference type="PIRSF" id="PIRSF038941">
    <property type="entry name" value="NspC"/>
    <property type="match status" value="1"/>
</dbReference>
<dbReference type="SUPFAM" id="SSF51419">
    <property type="entry name" value="PLP-binding barrel"/>
    <property type="match status" value="1"/>
</dbReference>
<proteinExistence type="inferred from homology"/>
<evidence type="ECO:0000256" key="9">
    <source>
        <dbReference type="ARBA" id="ARBA00047351"/>
    </source>
</evidence>
<evidence type="ECO:0000256" key="6">
    <source>
        <dbReference type="ARBA" id="ARBA00023066"/>
    </source>
</evidence>
<dbReference type="InterPro" id="IPR009006">
    <property type="entry name" value="Ala_racemase/Decarboxylase_C"/>
</dbReference>
<sequence length="389" mass="43164">MKSPKPSSHITSEILSKLPSPCWVLEEHLLEYNLQILSAIKEATGVKILLALKGYALWHSFPLVREYLDGCCASGLCEARLAAEEFGKEVHTYSPAFKEEEIDEIARLSHHLVFNSPAQLQRFGAAAKAANPALSLGLRVNPEYSEAPVELYNPCGAYSRLGTLAGDLDEASVDQIEGLHFHALCEQDASALEGVLGVFEEKFGRWLPQLKWVNFGGGHHITRSDYDREKLIALLKDFRRRHPHLELYLEPGEAVGWETGPLVATVLDIVHNGIDIAILDTSAEAHMPDTIIMPYRAQVRGAGKAGEKSYTYRLGGNTCLAGDIMGDYSFDRPLKIGDRILFEDQMHYTMVKATTFNGIPLPSIATLHRDGSLSIDRRFGYNDFKSRLG</sequence>
<dbReference type="EMBL" id="CP002452">
    <property type="protein sequence ID" value="ADV46187.1"/>
    <property type="molecule type" value="Genomic_DNA"/>
</dbReference>
<dbReference type="InterPro" id="IPR005730">
    <property type="entry name" value="Nsp_de-COase"/>
</dbReference>
<accession>E6X343</accession>
<dbReference type="AlphaFoldDB" id="E6X343"/>
<dbReference type="PANTHER" id="PTHR43727:SF1">
    <property type="entry name" value="CARBOXYNORSPERMIDINE_CARBOXYSPERMIDINE DECARBOXYLASE"/>
    <property type="match status" value="1"/>
</dbReference>
<comment type="similarity">
    <text evidence="8">Belongs to the Orn/Lys/Arg decarboxylase class-II family. NspC subfamily.</text>
</comment>
<keyword evidence="5" id="KW-0663">Pyridoxal phosphate</keyword>
<name>E6X343_NITSE</name>
<reference evidence="14" key="2">
    <citation type="submission" date="2011-01" db="EMBL/GenBank/DDBJ databases">
        <title>The complete genome of Nitratifractor salsuginis DSM 16511.</title>
        <authorList>
            <consortium name="US DOE Joint Genome Institute (JGI-PGF)"/>
            <person name="Lucas S."/>
            <person name="Copeland A."/>
            <person name="Lapidus A."/>
            <person name="Bruce D."/>
            <person name="Goodwin L."/>
            <person name="Pitluck S."/>
            <person name="Kyrpides N."/>
            <person name="Mavromatis K."/>
            <person name="Ivanova N."/>
            <person name="Mikhailova N."/>
            <person name="Zeytun A."/>
            <person name="Detter J.C."/>
            <person name="Tapia R."/>
            <person name="Han C."/>
            <person name="Land M."/>
            <person name="Hauser L."/>
            <person name="Markowitz V."/>
            <person name="Cheng J.-F."/>
            <person name="Hugenholtz P."/>
            <person name="Woyke T."/>
            <person name="Wu D."/>
            <person name="Tindall B."/>
            <person name="Schuetze A."/>
            <person name="Brambilla E."/>
            <person name="Klenk H.-P."/>
            <person name="Eisen J.A."/>
        </authorList>
    </citation>
    <scope>NUCLEOTIDE SEQUENCE [LARGE SCALE GENOMIC DNA]</scope>
    <source>
        <strain evidence="14">DSM 16511 / JCM 12458 / E9I37-1</strain>
    </source>
</reference>
<feature type="binding site" evidence="11">
    <location>
        <position position="289"/>
    </location>
    <ligand>
        <name>substrate</name>
    </ligand>
</feature>
<dbReference type="EC" id="4.1.1.96" evidence="2"/>
<gene>
    <name evidence="13" type="ordered locus">Nitsa_0928</name>
</gene>
<keyword evidence="7 13" id="KW-0456">Lyase</keyword>
<evidence type="ECO:0000256" key="1">
    <source>
        <dbReference type="ARBA" id="ARBA00001933"/>
    </source>
</evidence>
<dbReference type="SUPFAM" id="SSF50621">
    <property type="entry name" value="Alanine racemase C-terminal domain-like"/>
    <property type="match status" value="1"/>
</dbReference>
<dbReference type="GO" id="GO:0045312">
    <property type="term" value="P:nor-spermidine biosynthetic process"/>
    <property type="evidence" value="ECO:0007669"/>
    <property type="project" value="InterPro"/>
</dbReference>
<organism evidence="13 14">
    <name type="scientific">Nitratifractor salsuginis (strain DSM 16511 / JCM 12458 / E9I37-1)</name>
    <dbReference type="NCBI Taxonomy" id="749222"/>
    <lineage>
        <taxon>Bacteria</taxon>
        <taxon>Pseudomonadati</taxon>
        <taxon>Campylobacterota</taxon>
        <taxon>Epsilonproteobacteria</taxon>
        <taxon>Campylobacterales</taxon>
        <taxon>Sulfurovaceae</taxon>
        <taxon>Nitratifractor</taxon>
    </lineage>
</organism>
<evidence type="ECO:0000259" key="12">
    <source>
        <dbReference type="Pfam" id="PF00278"/>
    </source>
</evidence>